<feature type="domain" description="Methionyl/Valyl/Leucyl/Isoleucyl-tRNA synthetase anticodon-binding" evidence="13">
    <location>
        <begin position="682"/>
        <end position="837"/>
    </location>
</feature>
<sequence>MNYKDTLNLPKTKFPMRASLAKREPEFQKFWEEKGIYEKALKKREGAKQFILHDGPPYANGDIHIGHALNKILKDIVTRYNHLKGFQAPYVPGWDTHGLPIEHKVTKELGEKRKELSTTELRDMCRDYALKYVERQKGQFKRLGVWGDWDNPYITLDPQYEAKQIDVFGQMALKGLLYQGLKPVHWCTDCETALAEAEIEYEDSRGPSIFVKFPVKEGKVLGGEELTTDDYVVIWTTTPWTIPSNMAISVHPDFDYVIAQTNKGRIVAAKELLDQMMDTCGIKDYSIVAEFKGEELEGVKCKHPFYDRESQLILGDHVTLEQGSGCVHTAPGHGHDDYVVCQEYDIPVFAPMDNTGTFTEEAGPEFEGMYYDDANIKVTDLLKKDDLLMNLNFIDHSYPHCWRCKNPVIFRATKQWFASVEDIKDEALEAVKNVAWYPEWGEKRISNMIENRTDWCISRQRVWGVPIPIFYCKDCGETIVTEDTIEAVKELFADQGSGIWYELKANEMLPEGTTCECGCSDFEKEHDIMDVWFDSGASHAAVLENYDILDRPADLYLEGTDQYRGWFNSSLLTSIAARGEAPYKAVVTNGFTVDKKGKKMSKSIGNVVSPHDIIKQYGADILRLWVSSSNFKEDVRVSDKILKENAEVYRRIRNTSRYILGNLADFNPAEDKIAYNELTEIDRWGLMKLQKLVQVVEEAYENYEYHKIYHAVHNFCLVDLSSFYMDILKDRLYILNPNDPVRKSGQTAMYEILTTLIKIVSPILVHTSEEVWKHLPEGDHAESVFLEDWPTVKEEYINEDLEAKWEELLTIRKDVSKALEIARKDKVVGHSLDAAVKIYAGEKTYEFLAQFDNLAELFIVSVAELAESDEEESDNLYAGKESDIKVAVTQAAGEKCDRCWSYSESVGNNEEHPEICARCSEVVTQL</sequence>
<dbReference type="STRING" id="926561.GCA_000379025_00054"/>
<evidence type="ECO:0000256" key="2">
    <source>
        <dbReference type="ARBA" id="ARBA00022490"/>
    </source>
</evidence>
<dbReference type="InterPro" id="IPR002301">
    <property type="entry name" value="Ile-tRNA-ligase"/>
</dbReference>
<dbReference type="PANTHER" id="PTHR42765">
    <property type="entry name" value="SOLEUCYL-TRNA SYNTHETASE"/>
    <property type="match status" value="1"/>
</dbReference>
<feature type="binding site" evidence="10">
    <location>
        <position position="916"/>
    </location>
    <ligand>
        <name>Zn(2+)</name>
        <dbReference type="ChEBI" id="CHEBI:29105"/>
    </ligand>
</feature>
<dbReference type="GO" id="GO:0002161">
    <property type="term" value="F:aminoacyl-tRNA deacylase activity"/>
    <property type="evidence" value="ECO:0007669"/>
    <property type="project" value="InterPro"/>
</dbReference>
<comment type="caution">
    <text evidence="14">The sequence shown here is derived from an EMBL/GenBank/DDBJ whole genome shotgun (WGS) entry which is preliminary data.</text>
</comment>
<evidence type="ECO:0000256" key="10">
    <source>
        <dbReference type="HAMAP-Rule" id="MF_02002"/>
    </source>
</evidence>
<dbReference type="Proteomes" id="UP000295832">
    <property type="component" value="Unassembled WGS sequence"/>
</dbReference>
<dbReference type="CDD" id="cd00818">
    <property type="entry name" value="IleRS_core"/>
    <property type="match status" value="1"/>
</dbReference>
<evidence type="ECO:0000259" key="13">
    <source>
        <dbReference type="Pfam" id="PF08264"/>
    </source>
</evidence>
<keyword evidence="6 10" id="KW-0648">Protein biosynthesis</keyword>
<dbReference type="PANTHER" id="PTHR42765:SF1">
    <property type="entry name" value="ISOLEUCINE--TRNA LIGASE, MITOCHONDRIAL"/>
    <property type="match status" value="1"/>
</dbReference>
<feature type="binding site" evidence="10">
    <location>
        <position position="896"/>
    </location>
    <ligand>
        <name>Zn(2+)</name>
        <dbReference type="ChEBI" id="CHEBI:29105"/>
    </ligand>
</feature>
<dbReference type="Pfam" id="PF08264">
    <property type="entry name" value="Anticodon_1"/>
    <property type="match status" value="1"/>
</dbReference>
<dbReference type="PROSITE" id="PS00178">
    <property type="entry name" value="AA_TRNA_LIGASE_I"/>
    <property type="match status" value="1"/>
</dbReference>
<evidence type="ECO:0000313" key="14">
    <source>
        <dbReference type="EMBL" id="TDX46745.1"/>
    </source>
</evidence>
<dbReference type="InterPro" id="IPR013155">
    <property type="entry name" value="M/V/L/I-tRNA-synth_anticd-bd"/>
</dbReference>
<dbReference type="InterPro" id="IPR009080">
    <property type="entry name" value="tRNAsynth_Ia_anticodon-bd"/>
</dbReference>
<keyword evidence="10" id="KW-0862">Zinc</keyword>
<dbReference type="InterPro" id="IPR009008">
    <property type="entry name" value="Val/Leu/Ile-tRNA-synth_edit"/>
</dbReference>
<dbReference type="GO" id="GO:0000049">
    <property type="term" value="F:tRNA binding"/>
    <property type="evidence" value="ECO:0007669"/>
    <property type="project" value="InterPro"/>
</dbReference>
<comment type="catalytic activity">
    <reaction evidence="9 10">
        <text>tRNA(Ile) + L-isoleucine + ATP = L-isoleucyl-tRNA(Ile) + AMP + diphosphate</text>
        <dbReference type="Rhea" id="RHEA:11060"/>
        <dbReference type="Rhea" id="RHEA-COMP:9666"/>
        <dbReference type="Rhea" id="RHEA-COMP:9695"/>
        <dbReference type="ChEBI" id="CHEBI:30616"/>
        <dbReference type="ChEBI" id="CHEBI:33019"/>
        <dbReference type="ChEBI" id="CHEBI:58045"/>
        <dbReference type="ChEBI" id="CHEBI:78442"/>
        <dbReference type="ChEBI" id="CHEBI:78528"/>
        <dbReference type="ChEBI" id="CHEBI:456215"/>
        <dbReference type="EC" id="6.1.1.5"/>
    </reaction>
</comment>
<dbReference type="Pfam" id="PF00133">
    <property type="entry name" value="tRNA-synt_1"/>
    <property type="match status" value="1"/>
</dbReference>
<dbReference type="NCBIfam" id="TIGR00392">
    <property type="entry name" value="ileS"/>
    <property type="match status" value="1"/>
</dbReference>
<name>A0A4R8GMA0_9FIRM</name>
<evidence type="ECO:0000256" key="5">
    <source>
        <dbReference type="ARBA" id="ARBA00022840"/>
    </source>
</evidence>
<feature type="binding site" evidence="10">
    <location>
        <position position="558"/>
    </location>
    <ligand>
        <name>L-isoleucyl-5'-AMP</name>
        <dbReference type="ChEBI" id="CHEBI:178002"/>
    </ligand>
</feature>
<feature type="domain" description="Zinc finger FPG/IleRS-type" evidence="12">
    <location>
        <begin position="893"/>
        <end position="921"/>
    </location>
</feature>
<dbReference type="RefSeq" id="WP_134118579.1">
    <property type="nucleotide sequence ID" value="NZ_SOEG01000037.1"/>
</dbReference>
<comment type="domain">
    <text evidence="10">IleRS has two distinct active sites: one for aminoacylation and one for editing. The misactivated valine is translocated from the active site to the editing site, which sterically excludes the correctly activated isoleucine. The single editing site contains two valyl binding pockets, one specific for each substrate (Val-AMP or Val-tRNA(Ile)).</text>
</comment>
<feature type="domain" description="Aminoacyl-tRNA synthetase class Ia" evidence="11">
    <location>
        <begin position="27"/>
        <end position="638"/>
    </location>
</feature>
<dbReference type="FunFam" id="1.10.730.20:FF:000001">
    <property type="entry name" value="Isoleucine--tRNA ligase"/>
    <property type="match status" value="1"/>
</dbReference>
<comment type="cofactor">
    <cofactor evidence="10">
        <name>Zn(2+)</name>
        <dbReference type="ChEBI" id="CHEBI:29105"/>
    </cofactor>
    <text evidence="10">Binds 1 zinc ion per subunit.</text>
</comment>
<organism evidence="14 15">
    <name type="scientific">Orenia marismortui</name>
    <dbReference type="NCBI Taxonomy" id="46469"/>
    <lineage>
        <taxon>Bacteria</taxon>
        <taxon>Bacillati</taxon>
        <taxon>Bacillota</taxon>
        <taxon>Clostridia</taxon>
        <taxon>Halanaerobiales</taxon>
        <taxon>Halobacteroidaceae</taxon>
        <taxon>Orenia</taxon>
    </lineage>
</organism>
<dbReference type="GO" id="GO:0004822">
    <property type="term" value="F:isoleucine-tRNA ligase activity"/>
    <property type="evidence" value="ECO:0007669"/>
    <property type="project" value="UniProtKB-UniRule"/>
</dbReference>
<dbReference type="FunFam" id="3.40.50.620:FF:000152">
    <property type="entry name" value="Isoleucine--tRNA ligase"/>
    <property type="match status" value="1"/>
</dbReference>
<feature type="short sequence motif" description="'KMSKS' region" evidence="10">
    <location>
        <begin position="599"/>
        <end position="603"/>
    </location>
</feature>
<reference evidence="14 15" key="1">
    <citation type="submission" date="2019-03" db="EMBL/GenBank/DDBJ databases">
        <title>Subsurface microbial communities from deep shales in Ohio and West Virginia, USA.</title>
        <authorList>
            <person name="Wrighton K."/>
        </authorList>
    </citation>
    <scope>NUCLEOTIDE SEQUENCE [LARGE SCALE GENOMIC DNA]</scope>
    <source>
        <strain evidence="14 15">MSL 6dP</strain>
    </source>
</reference>
<protein>
    <recommendedName>
        <fullName evidence="10">Isoleucine--tRNA ligase</fullName>
        <ecNumber evidence="10">6.1.1.5</ecNumber>
    </recommendedName>
    <alternativeName>
        <fullName evidence="10">Isoleucyl-tRNA synthetase</fullName>
        <shortName evidence="10">IleRS</shortName>
    </alternativeName>
</protein>
<feature type="binding site" evidence="10">
    <location>
        <position position="899"/>
    </location>
    <ligand>
        <name>Zn(2+)</name>
        <dbReference type="ChEBI" id="CHEBI:29105"/>
    </ligand>
</feature>
<dbReference type="EMBL" id="SOEG01000037">
    <property type="protein sequence ID" value="TDX46745.1"/>
    <property type="molecule type" value="Genomic_DNA"/>
</dbReference>
<evidence type="ECO:0000256" key="6">
    <source>
        <dbReference type="ARBA" id="ARBA00022917"/>
    </source>
</evidence>
<evidence type="ECO:0000259" key="11">
    <source>
        <dbReference type="Pfam" id="PF00133"/>
    </source>
</evidence>
<dbReference type="InterPro" id="IPR014729">
    <property type="entry name" value="Rossmann-like_a/b/a_fold"/>
</dbReference>
<dbReference type="InterPro" id="IPR033708">
    <property type="entry name" value="Anticodon_Ile_BEm"/>
</dbReference>
<evidence type="ECO:0000256" key="9">
    <source>
        <dbReference type="ARBA" id="ARBA00048359"/>
    </source>
</evidence>
<evidence type="ECO:0000313" key="15">
    <source>
        <dbReference type="Proteomes" id="UP000295832"/>
    </source>
</evidence>
<keyword evidence="2 10" id="KW-0963">Cytoplasm</keyword>
<proteinExistence type="inferred from homology"/>
<dbReference type="SUPFAM" id="SSF50677">
    <property type="entry name" value="ValRS/IleRS/LeuRS editing domain"/>
    <property type="match status" value="1"/>
</dbReference>
<feature type="binding site" evidence="10">
    <location>
        <position position="919"/>
    </location>
    <ligand>
        <name>Zn(2+)</name>
        <dbReference type="ChEBI" id="CHEBI:29105"/>
    </ligand>
</feature>
<dbReference type="InterPro" id="IPR023585">
    <property type="entry name" value="Ile-tRNA-ligase_type1"/>
</dbReference>
<dbReference type="InterPro" id="IPR050081">
    <property type="entry name" value="Ile-tRNA_ligase"/>
</dbReference>
<keyword evidence="15" id="KW-1185">Reference proteome</keyword>
<dbReference type="Gene3D" id="3.90.740.10">
    <property type="entry name" value="Valyl/Leucyl/Isoleucyl-tRNA synthetase, editing domain"/>
    <property type="match status" value="1"/>
</dbReference>
<evidence type="ECO:0000256" key="8">
    <source>
        <dbReference type="ARBA" id="ARBA00025217"/>
    </source>
</evidence>
<dbReference type="SUPFAM" id="SSF52374">
    <property type="entry name" value="Nucleotidylyl transferase"/>
    <property type="match status" value="1"/>
</dbReference>
<keyword evidence="5 10" id="KW-0067">ATP-binding</keyword>
<dbReference type="CDD" id="cd07960">
    <property type="entry name" value="Anticodon_Ia_Ile_BEm"/>
    <property type="match status" value="1"/>
</dbReference>
<feature type="binding site" evidence="10">
    <location>
        <position position="602"/>
    </location>
    <ligand>
        <name>ATP</name>
        <dbReference type="ChEBI" id="CHEBI:30616"/>
    </ligand>
</feature>
<evidence type="ECO:0000259" key="12">
    <source>
        <dbReference type="Pfam" id="PF06827"/>
    </source>
</evidence>
<keyword evidence="10" id="KW-0479">Metal-binding</keyword>
<comment type="subunit">
    <text evidence="10">Monomer.</text>
</comment>
<dbReference type="Gene3D" id="3.40.50.620">
    <property type="entry name" value="HUPs"/>
    <property type="match status" value="2"/>
</dbReference>
<comment type="subcellular location">
    <subcellularLocation>
        <location evidence="10">Cytoplasm</location>
    </subcellularLocation>
</comment>
<dbReference type="GO" id="GO:0005524">
    <property type="term" value="F:ATP binding"/>
    <property type="evidence" value="ECO:0007669"/>
    <property type="project" value="UniProtKB-UniRule"/>
</dbReference>
<dbReference type="InterPro" id="IPR001412">
    <property type="entry name" value="aa-tRNA-synth_I_CS"/>
</dbReference>
<dbReference type="AlphaFoldDB" id="A0A4R8GMA0"/>
<keyword evidence="4 10" id="KW-0547">Nucleotide-binding</keyword>
<dbReference type="InterPro" id="IPR002300">
    <property type="entry name" value="aa-tRNA-synth_Ia"/>
</dbReference>
<feature type="short sequence motif" description="'HIGH' region" evidence="10">
    <location>
        <begin position="57"/>
        <end position="67"/>
    </location>
</feature>
<accession>A0A4R8GMA0</accession>
<dbReference type="GO" id="GO:0006428">
    <property type="term" value="P:isoleucyl-tRNA aminoacylation"/>
    <property type="evidence" value="ECO:0007669"/>
    <property type="project" value="UniProtKB-UniRule"/>
</dbReference>
<dbReference type="HAMAP" id="MF_02002">
    <property type="entry name" value="Ile_tRNA_synth_type1"/>
    <property type="match status" value="1"/>
</dbReference>
<evidence type="ECO:0000256" key="3">
    <source>
        <dbReference type="ARBA" id="ARBA00022598"/>
    </source>
</evidence>
<dbReference type="InterPro" id="IPR010663">
    <property type="entry name" value="Znf_FPG/IleRS"/>
</dbReference>
<dbReference type="Gene3D" id="1.10.730.20">
    <property type="match status" value="1"/>
</dbReference>
<comment type="function">
    <text evidence="8 10">Catalyzes the attachment of isoleucine to tRNA(Ile). As IleRS can inadvertently accommodate and process structurally similar amino acids such as valine, to avoid such errors it has two additional distinct tRNA(Ile)-dependent editing activities. One activity is designated as 'pretransfer' editing and involves the hydrolysis of activated Val-AMP. The other activity is designated 'posttransfer' editing and involves deacylation of mischarged Val-tRNA(Ile).</text>
</comment>
<evidence type="ECO:0000256" key="7">
    <source>
        <dbReference type="ARBA" id="ARBA00023146"/>
    </source>
</evidence>
<gene>
    <name evidence="10" type="primary">ileS</name>
    <name evidence="14" type="ORF">C7959_1372</name>
</gene>
<keyword evidence="7 10" id="KW-0030">Aminoacyl-tRNA synthetase</keyword>
<dbReference type="EC" id="6.1.1.5" evidence="10"/>
<comment type="similarity">
    <text evidence="1 10">Belongs to the class-I aminoacyl-tRNA synthetase family. IleS type 1 subfamily.</text>
</comment>
<dbReference type="SUPFAM" id="SSF47323">
    <property type="entry name" value="Anticodon-binding domain of a subclass of class I aminoacyl-tRNA synthetases"/>
    <property type="match status" value="1"/>
</dbReference>
<evidence type="ECO:0000256" key="4">
    <source>
        <dbReference type="ARBA" id="ARBA00022741"/>
    </source>
</evidence>
<keyword evidence="3 10" id="KW-0436">Ligase</keyword>
<evidence type="ECO:0000256" key="1">
    <source>
        <dbReference type="ARBA" id="ARBA00006887"/>
    </source>
</evidence>
<dbReference type="GO" id="GO:0005829">
    <property type="term" value="C:cytosol"/>
    <property type="evidence" value="ECO:0007669"/>
    <property type="project" value="TreeGrafter"/>
</dbReference>
<dbReference type="PRINTS" id="PR00984">
    <property type="entry name" value="TRNASYNTHILE"/>
</dbReference>
<dbReference type="GO" id="GO:0008270">
    <property type="term" value="F:zinc ion binding"/>
    <property type="evidence" value="ECO:0007669"/>
    <property type="project" value="UniProtKB-UniRule"/>
</dbReference>
<dbReference type="Pfam" id="PF06827">
    <property type="entry name" value="zf-FPG_IleRS"/>
    <property type="match status" value="1"/>
</dbReference>
<dbReference type="Gene3D" id="1.10.10.830">
    <property type="entry name" value="Ile-tRNA synthetase CP2 domain-like"/>
    <property type="match status" value="1"/>
</dbReference>